<dbReference type="Pfam" id="PF00196">
    <property type="entry name" value="GerE"/>
    <property type="match status" value="1"/>
</dbReference>
<dbReference type="InterPro" id="IPR036388">
    <property type="entry name" value="WH-like_DNA-bd_sf"/>
</dbReference>
<dbReference type="AlphaFoldDB" id="A0A4V2S3S7"/>
<dbReference type="PROSITE" id="PS50043">
    <property type="entry name" value="HTH_LUXR_2"/>
    <property type="match status" value="1"/>
</dbReference>
<dbReference type="SUPFAM" id="SSF48452">
    <property type="entry name" value="TPR-like"/>
    <property type="match status" value="1"/>
</dbReference>
<dbReference type="GO" id="GO:0005737">
    <property type="term" value="C:cytoplasm"/>
    <property type="evidence" value="ECO:0007669"/>
    <property type="project" value="TreeGrafter"/>
</dbReference>
<dbReference type="RefSeq" id="WP_199237196.1">
    <property type="nucleotide sequence ID" value="NZ_SLWR01000009.1"/>
</dbReference>
<organism evidence="4 5">
    <name type="scientific">Kribbella antiqua</name>
    <dbReference type="NCBI Taxonomy" id="2512217"/>
    <lineage>
        <taxon>Bacteria</taxon>
        <taxon>Bacillati</taxon>
        <taxon>Actinomycetota</taxon>
        <taxon>Actinomycetes</taxon>
        <taxon>Propionibacteriales</taxon>
        <taxon>Kribbellaceae</taxon>
        <taxon>Kribbella</taxon>
    </lineage>
</organism>
<keyword evidence="5" id="KW-1185">Reference proteome</keyword>
<sequence length="825" mass="88628">MQRDALQVALGFGDGPPPGRLLVSNAVTVLLRKAAARSSLLLIVDDIQWIDRASAGILSFVARRLSGSRTAFLAASRTGEEQGFFDRAGLRRYDVEPLDDEAADRLLTFQFPDLRPAVRSRLLQTAQGNPLALLELPRALRQSQRAATEPLPAVLPLGQQLGRYFASRVESLPEATRALLVLAALEGTGELRTLEAACAGSYELADLAPAEQDGLVRVSDHRLAFRHPLIRSAVVAATTSAERRKAHSALAEAFADEPERRALHLGEATTEPDEQVAAVLEIAVRRLLVRGDAPSAVALLTRAAGLSPNPADRARRLAQAALIGAEAMGEMKSAAELLEGSRQAVGQASASLHYASAAALVMLTGDGHVDTAHRLLSGALEASPQREDSNDPEVVNALWTLALICFVGGRRELWESLYAAMGRLSDGPPALLSLTLDMFADPARTGVAALPRLLTALEAVHHELDPDTVQNVAGAAMYADRLAEVREPLWRIVLQGRDGGPARKHLVSLFDLCVDDFHRGKWDEAGVLASEALTVSEERAAGFFSWYPRYHLALLAAVQGRYDECLALVDQVVGWASPRGVGTARAFAHHALVLADLGRSDFEAAYRHASAISPAGILASHVPHCLWMAMDLVEAAVRTGRAAEAERHVMAMHEARLADLSPRLAILVAGSAGLAAATEADAGAHFDAALRLPTVDQWPFDVARIRLLYGERLRRARAVTEAKLQLQAALTAFRTLGADPWIARAERELRATGLAADSGRQQHAAELTPQELEIARLAASGLTNKEIAAQLYLSHRTVGGHLYRIFPKLGITTRAALRDALGPMT</sequence>
<proteinExistence type="predicted"/>
<evidence type="ECO:0000256" key="2">
    <source>
        <dbReference type="ARBA" id="ARBA00022840"/>
    </source>
</evidence>
<dbReference type="SMART" id="SM00421">
    <property type="entry name" value="HTH_LUXR"/>
    <property type="match status" value="1"/>
</dbReference>
<dbReference type="InterPro" id="IPR011990">
    <property type="entry name" value="TPR-like_helical_dom_sf"/>
</dbReference>
<accession>A0A4V2S3S7</accession>
<protein>
    <submittedName>
        <fullName evidence="4">Regulatory LuxR family protein</fullName>
    </submittedName>
</protein>
<dbReference type="GO" id="GO:0003677">
    <property type="term" value="F:DNA binding"/>
    <property type="evidence" value="ECO:0007669"/>
    <property type="project" value="InterPro"/>
</dbReference>
<evidence type="ECO:0000256" key="1">
    <source>
        <dbReference type="ARBA" id="ARBA00022741"/>
    </source>
</evidence>
<comment type="caution">
    <text evidence="4">The sequence shown here is derived from an EMBL/GenBank/DDBJ whole genome shotgun (WGS) entry which is preliminary data.</text>
</comment>
<dbReference type="InterPro" id="IPR000792">
    <property type="entry name" value="Tscrpt_reg_LuxR_C"/>
</dbReference>
<evidence type="ECO:0000259" key="3">
    <source>
        <dbReference type="PROSITE" id="PS50043"/>
    </source>
</evidence>
<evidence type="ECO:0000313" key="4">
    <source>
        <dbReference type="EMBL" id="TCO45130.1"/>
    </source>
</evidence>
<dbReference type="EMBL" id="SLWR01000009">
    <property type="protein sequence ID" value="TCO45130.1"/>
    <property type="molecule type" value="Genomic_DNA"/>
</dbReference>
<dbReference type="GO" id="GO:0005524">
    <property type="term" value="F:ATP binding"/>
    <property type="evidence" value="ECO:0007669"/>
    <property type="project" value="UniProtKB-KW"/>
</dbReference>
<dbReference type="GO" id="GO:0006355">
    <property type="term" value="P:regulation of DNA-templated transcription"/>
    <property type="evidence" value="ECO:0007669"/>
    <property type="project" value="InterPro"/>
</dbReference>
<dbReference type="InterPro" id="IPR016032">
    <property type="entry name" value="Sig_transdc_resp-reg_C-effctor"/>
</dbReference>
<feature type="domain" description="HTH luxR-type" evidence="3">
    <location>
        <begin position="760"/>
        <end position="825"/>
    </location>
</feature>
<dbReference type="CDD" id="cd06170">
    <property type="entry name" value="LuxR_C_like"/>
    <property type="match status" value="1"/>
</dbReference>
<dbReference type="GO" id="GO:0004016">
    <property type="term" value="F:adenylate cyclase activity"/>
    <property type="evidence" value="ECO:0007669"/>
    <property type="project" value="TreeGrafter"/>
</dbReference>
<dbReference type="PRINTS" id="PR00038">
    <property type="entry name" value="HTHLUXR"/>
</dbReference>
<gene>
    <name evidence="4" type="ORF">EV646_109305</name>
</gene>
<dbReference type="PANTHER" id="PTHR16305">
    <property type="entry name" value="TESTICULAR SOLUBLE ADENYLYL CYCLASE"/>
    <property type="match status" value="1"/>
</dbReference>
<keyword evidence="2" id="KW-0067">ATP-binding</keyword>
<reference evidence="4 5" key="1">
    <citation type="journal article" date="2015" name="Stand. Genomic Sci.">
        <title>Genomic Encyclopedia of Bacterial and Archaeal Type Strains, Phase III: the genomes of soil and plant-associated and newly described type strains.</title>
        <authorList>
            <person name="Whitman W.B."/>
            <person name="Woyke T."/>
            <person name="Klenk H.P."/>
            <person name="Zhou Y."/>
            <person name="Lilburn T.G."/>
            <person name="Beck B.J."/>
            <person name="De Vos P."/>
            <person name="Vandamme P."/>
            <person name="Eisen J.A."/>
            <person name="Garrity G."/>
            <person name="Hugenholtz P."/>
            <person name="Kyrpides N.C."/>
        </authorList>
    </citation>
    <scope>NUCLEOTIDE SEQUENCE [LARGE SCALE GENOMIC DNA]</scope>
    <source>
        <strain evidence="4 5">VKM Ac-2541</strain>
    </source>
</reference>
<dbReference type="PANTHER" id="PTHR16305:SF35">
    <property type="entry name" value="TRANSCRIPTIONAL ACTIVATOR DOMAIN"/>
    <property type="match status" value="1"/>
</dbReference>
<evidence type="ECO:0000313" key="5">
    <source>
        <dbReference type="Proteomes" id="UP000295573"/>
    </source>
</evidence>
<dbReference type="Gene3D" id="1.10.10.10">
    <property type="entry name" value="Winged helix-like DNA-binding domain superfamily/Winged helix DNA-binding domain"/>
    <property type="match status" value="1"/>
</dbReference>
<name>A0A4V2S3S7_9ACTN</name>
<dbReference type="Proteomes" id="UP000295573">
    <property type="component" value="Unassembled WGS sequence"/>
</dbReference>
<dbReference type="SUPFAM" id="SSF46894">
    <property type="entry name" value="C-terminal effector domain of the bipartite response regulators"/>
    <property type="match status" value="1"/>
</dbReference>
<dbReference type="PROSITE" id="PS00622">
    <property type="entry name" value="HTH_LUXR_1"/>
    <property type="match status" value="1"/>
</dbReference>
<keyword evidence="1" id="KW-0547">Nucleotide-binding</keyword>